<evidence type="ECO:0000313" key="1">
    <source>
        <dbReference type="EMBL" id="AWU95174.1"/>
    </source>
</evidence>
<reference evidence="1 2" key="1">
    <citation type="journal article" date="2019" name="Int. J. Syst. Evol. Microbiol.">
        <title>Azospirillum ramasamyi sp. nov., a novel diazotrophic bacterium isolated from fermented bovine products.</title>
        <authorList>
            <person name="Anandham R."/>
            <person name="Heo J."/>
            <person name="Krishnamoorthy R."/>
            <person name="SenthilKumar M."/>
            <person name="Gopal N.O."/>
            <person name="Kim S.J."/>
            <person name="Kwon S.W."/>
        </authorList>
    </citation>
    <scope>NUCLEOTIDE SEQUENCE [LARGE SCALE GENOMIC DNA]</scope>
    <source>
        <strain evidence="1 2">M2T2B2</strain>
    </source>
</reference>
<gene>
    <name evidence="1" type="ORF">DM194_10195</name>
</gene>
<name>A0A2U9S6J8_9PROT</name>
<dbReference type="RefSeq" id="WP_111067902.1">
    <property type="nucleotide sequence ID" value="NZ_CP029829.1"/>
</dbReference>
<proteinExistence type="predicted"/>
<evidence type="ECO:0000313" key="2">
    <source>
        <dbReference type="Proteomes" id="UP000249605"/>
    </source>
</evidence>
<dbReference type="Pfam" id="PF09981">
    <property type="entry name" value="DUF2218"/>
    <property type="match status" value="1"/>
</dbReference>
<accession>A0A2U9S6J8</accession>
<dbReference type="OrthoDB" id="9806511at2"/>
<dbReference type="InterPro" id="IPR014543">
    <property type="entry name" value="UCP028291"/>
</dbReference>
<dbReference type="Proteomes" id="UP000249605">
    <property type="component" value="Chromosome"/>
</dbReference>
<dbReference type="Gene3D" id="3.30.310.50">
    <property type="entry name" value="Alpha-D-phosphohexomutase, C-terminal domain"/>
    <property type="match status" value="1"/>
</dbReference>
<protein>
    <submittedName>
        <fullName evidence="1">DUF2218 domain-containing protein</fullName>
    </submittedName>
</protein>
<dbReference type="AlphaFoldDB" id="A0A2U9S6J8"/>
<keyword evidence="2" id="KW-1185">Reference proteome</keyword>
<dbReference type="KEGG" id="azm:DM194_10195"/>
<dbReference type="EMBL" id="CP029829">
    <property type="protein sequence ID" value="AWU95174.1"/>
    <property type="molecule type" value="Genomic_DNA"/>
</dbReference>
<dbReference type="PIRSF" id="PIRSF028291">
    <property type="entry name" value="UCP028291"/>
    <property type="match status" value="1"/>
</dbReference>
<sequence>MAASTARIATARIKTANGRRYMTQLCKHWAHKFEVVHDENQGLVPFSPDRRCRMAADGEGLTLTIEVEDAAQLERMQEVVIDHLKRFAFREDLGEVAWTAVR</sequence>
<organism evidence="1 2">
    <name type="scientific">Azospirillum ramasamyi</name>
    <dbReference type="NCBI Taxonomy" id="682998"/>
    <lineage>
        <taxon>Bacteria</taxon>
        <taxon>Pseudomonadati</taxon>
        <taxon>Pseudomonadota</taxon>
        <taxon>Alphaproteobacteria</taxon>
        <taxon>Rhodospirillales</taxon>
        <taxon>Azospirillaceae</taxon>
        <taxon>Azospirillum</taxon>
    </lineage>
</organism>